<gene>
    <name evidence="2" type="ORF">PUN28_003149</name>
</gene>
<keyword evidence="1" id="KW-0472">Membrane</keyword>
<comment type="caution">
    <text evidence="2">The sequence shown here is derived from an EMBL/GenBank/DDBJ whole genome shotgun (WGS) entry which is preliminary data.</text>
</comment>
<evidence type="ECO:0000313" key="2">
    <source>
        <dbReference type="EMBL" id="KAL0127664.1"/>
    </source>
</evidence>
<proteinExistence type="predicted"/>
<dbReference type="EMBL" id="JADYXP020000003">
    <property type="protein sequence ID" value="KAL0127664.1"/>
    <property type="molecule type" value="Genomic_DNA"/>
</dbReference>
<keyword evidence="1" id="KW-0812">Transmembrane</keyword>
<dbReference type="AlphaFoldDB" id="A0AAW2GLC3"/>
<keyword evidence="1" id="KW-1133">Transmembrane helix</keyword>
<reference evidence="2 3" key="1">
    <citation type="submission" date="2023-03" db="EMBL/GenBank/DDBJ databases">
        <title>High recombination rates correlate with genetic variation in Cardiocondyla obscurior ants.</title>
        <authorList>
            <person name="Errbii M."/>
        </authorList>
    </citation>
    <scope>NUCLEOTIDE SEQUENCE [LARGE SCALE GENOMIC DNA]</scope>
    <source>
        <strain evidence="2">Alpha-2009</strain>
        <tissue evidence="2">Whole body</tissue>
    </source>
</reference>
<dbReference type="Proteomes" id="UP001430953">
    <property type="component" value="Unassembled WGS sequence"/>
</dbReference>
<protein>
    <submittedName>
        <fullName evidence="2">Uncharacterized protein</fullName>
    </submittedName>
</protein>
<evidence type="ECO:0000313" key="3">
    <source>
        <dbReference type="Proteomes" id="UP001430953"/>
    </source>
</evidence>
<evidence type="ECO:0000256" key="1">
    <source>
        <dbReference type="SAM" id="Phobius"/>
    </source>
</evidence>
<name>A0AAW2GLC3_9HYME</name>
<accession>A0AAW2GLC3</accession>
<organism evidence="2 3">
    <name type="scientific">Cardiocondyla obscurior</name>
    <dbReference type="NCBI Taxonomy" id="286306"/>
    <lineage>
        <taxon>Eukaryota</taxon>
        <taxon>Metazoa</taxon>
        <taxon>Ecdysozoa</taxon>
        <taxon>Arthropoda</taxon>
        <taxon>Hexapoda</taxon>
        <taxon>Insecta</taxon>
        <taxon>Pterygota</taxon>
        <taxon>Neoptera</taxon>
        <taxon>Endopterygota</taxon>
        <taxon>Hymenoptera</taxon>
        <taxon>Apocrita</taxon>
        <taxon>Aculeata</taxon>
        <taxon>Formicoidea</taxon>
        <taxon>Formicidae</taxon>
        <taxon>Myrmicinae</taxon>
        <taxon>Cardiocondyla</taxon>
    </lineage>
</organism>
<keyword evidence="3" id="KW-1185">Reference proteome</keyword>
<feature type="transmembrane region" description="Helical" evidence="1">
    <location>
        <begin position="46"/>
        <end position="65"/>
    </location>
</feature>
<sequence length="71" mass="8367">MVGTRRGVGESHDRHLCSPRLHLTLYEPMKWLNHFTTDVYNAIDPYLFITSVPPLATFFSFRALFRLLSRR</sequence>